<dbReference type="Pfam" id="PF26391">
    <property type="entry name" value="MamI"/>
    <property type="match status" value="1"/>
</dbReference>
<dbReference type="EMBL" id="CP013015">
    <property type="protein sequence ID" value="AMM40961.1"/>
    <property type="molecule type" value="Genomic_DNA"/>
</dbReference>
<name>A0A7V1P301_DESA2</name>
<keyword evidence="2" id="KW-1185">Reference proteome</keyword>
<dbReference type="Proteomes" id="UP000070560">
    <property type="component" value="Chromosome"/>
</dbReference>
<reference evidence="1 2" key="1">
    <citation type="submission" date="2015-10" db="EMBL/GenBank/DDBJ databases">
        <title>Candidatus Desulfofervidus auxilii, a hydrogenotrophic sulfate-reducing bacterium involved in the thermophilic anaerobic oxidation of methane.</title>
        <authorList>
            <person name="Krukenberg V."/>
            <person name="Richter M."/>
            <person name="Wegener G."/>
        </authorList>
    </citation>
    <scope>NUCLEOTIDE SEQUENCE [LARGE SCALE GENOMIC DNA]</scope>
    <source>
        <strain evidence="1 2">HS1</strain>
    </source>
</reference>
<dbReference type="AlphaFoldDB" id="A0A7V1P301"/>
<gene>
    <name evidence="1" type="ORF">HS1_001157</name>
</gene>
<dbReference type="RefSeq" id="WP_066062218.1">
    <property type="nucleotide sequence ID" value="NZ_CP013015.1"/>
</dbReference>
<dbReference type="OrthoDB" id="5422497at2"/>
<dbReference type="InterPro" id="IPR058806">
    <property type="entry name" value="MamI"/>
</dbReference>
<accession>A0A7V1P301</accession>
<organism evidence="1 2">
    <name type="scientific">Desulfofervidus auxilii</name>
    <dbReference type="NCBI Taxonomy" id="1621989"/>
    <lineage>
        <taxon>Bacteria</taxon>
        <taxon>Pseudomonadati</taxon>
        <taxon>Thermodesulfobacteriota</taxon>
        <taxon>Candidatus Desulfofervidia</taxon>
        <taxon>Candidatus Desulfofervidales</taxon>
        <taxon>Candidatus Desulfofervidaceae</taxon>
        <taxon>Candidatus Desulfofervidus</taxon>
    </lineage>
</organism>
<proteinExistence type="predicted"/>
<protein>
    <submittedName>
        <fullName evidence="1">Membrane protein</fullName>
    </submittedName>
</protein>
<dbReference type="KEGG" id="daw:HS1_001157"/>
<evidence type="ECO:0000313" key="2">
    <source>
        <dbReference type="Proteomes" id="UP000070560"/>
    </source>
</evidence>
<evidence type="ECO:0000313" key="1">
    <source>
        <dbReference type="EMBL" id="AMM40961.1"/>
    </source>
</evidence>
<sequence length="101" mass="11165">MKILIGGLAALVLGIVGIIVFWKQFLAILAGGVPLLLILFGGLAAYLGIEELKDKFTSEKEVTPGIEEDYKQEIEKLKSEIEELKKTKEAKESKETEETKT</sequence>